<keyword evidence="3" id="KW-1185">Reference proteome</keyword>
<dbReference type="InterPro" id="IPR025686">
    <property type="entry name" value="Glucos_trans_II"/>
</dbReference>
<feature type="transmembrane region" description="Helical" evidence="1">
    <location>
        <begin position="269"/>
        <end position="290"/>
    </location>
</feature>
<protein>
    <submittedName>
        <fullName evidence="2">Glucosyltransferase domain-containing protein</fullName>
    </submittedName>
</protein>
<dbReference type="Pfam" id="PF14264">
    <property type="entry name" value="Glucos_trans_II"/>
    <property type="match status" value="1"/>
</dbReference>
<dbReference type="RefSeq" id="WP_377313311.1">
    <property type="nucleotide sequence ID" value="NZ_JBHUIY010000001.1"/>
</dbReference>
<evidence type="ECO:0000313" key="3">
    <source>
        <dbReference type="Proteomes" id="UP001597296"/>
    </source>
</evidence>
<evidence type="ECO:0000256" key="1">
    <source>
        <dbReference type="SAM" id="Phobius"/>
    </source>
</evidence>
<feature type="transmembrane region" description="Helical" evidence="1">
    <location>
        <begin position="302"/>
        <end position="320"/>
    </location>
</feature>
<feature type="transmembrane region" description="Helical" evidence="1">
    <location>
        <begin position="383"/>
        <end position="401"/>
    </location>
</feature>
<feature type="transmembrane region" description="Helical" evidence="1">
    <location>
        <begin position="117"/>
        <end position="137"/>
    </location>
</feature>
<feature type="transmembrane region" description="Helical" evidence="1">
    <location>
        <begin position="28"/>
        <end position="51"/>
    </location>
</feature>
<evidence type="ECO:0000313" key="2">
    <source>
        <dbReference type="EMBL" id="MFD2232194.1"/>
    </source>
</evidence>
<dbReference type="Proteomes" id="UP001597296">
    <property type="component" value="Unassembled WGS sequence"/>
</dbReference>
<gene>
    <name evidence="2" type="ORF">ACFSNB_00085</name>
</gene>
<sequence length="685" mass="72322">MTVRSDLVPARGGLSALWPRPTPDEGRLLLGLAALFVLFHFYQLANFALSIDDEFALLSRPASVWLGQGRFIPYLVERFLISRQVMPVVPTLLFGLGAVVGYLLLLRAWRLSGERLAALVCFPLFCAFPLWAHLLAFQSNTPSVGIGLAASGYAAWLFREMGEGPAGMPRLPGLGALLLAGAVAVGCYQSFVLVVAVGLALTILATALKAEERPAGALRRDIGRAGLTLLGILAVYLAIQRLMMVLVTAGSDDPQAPTDYILAYVQPGLLLDSPLAVIGTALGQAVAVYGGRAAAYGEAEPLFGVFSFAVAALVVAAGWRRQGGRGAVLAAAVVAVVLALPFAINLMNRGAMPTRSLFAAPVALAGLGLIGLTAAPLRLRRAGFVLAGAVLVTILVVNGRYDTNRALGQIHDQQIAAALGERLAQFVDPNRPRAGLSIYVSGGLPFVPPYPPVADTSIGASFFAWDNGNAARIVSYLRHLGYQVGGRSQIGPEEARRRDALFAQMPAWPALGAVRRLDEHTVLVKLAKPSPGGDQTASAPVEPPPFFRLSTAPRASWTVVNAVATPDPAGLLTVVAEADPQLVVRPVAPPALAACFRVVLRARLAVEKEDVVQLFYRVPGQADFSEEASVLSAIRPRADGGLSDVTLEVASPSGFVDAFRFDPVNSAQRIRLAELTLSCAAVEPR</sequence>
<feature type="transmembrane region" description="Helical" evidence="1">
    <location>
        <begin position="356"/>
        <end position="377"/>
    </location>
</feature>
<accession>A0ABW5C491</accession>
<feature type="transmembrane region" description="Helical" evidence="1">
    <location>
        <begin position="225"/>
        <end position="249"/>
    </location>
</feature>
<feature type="transmembrane region" description="Helical" evidence="1">
    <location>
        <begin position="326"/>
        <end position="344"/>
    </location>
</feature>
<keyword evidence="1" id="KW-1133">Transmembrane helix</keyword>
<feature type="transmembrane region" description="Helical" evidence="1">
    <location>
        <begin position="177"/>
        <end position="204"/>
    </location>
</feature>
<keyword evidence="1" id="KW-0812">Transmembrane</keyword>
<feature type="transmembrane region" description="Helical" evidence="1">
    <location>
        <begin position="85"/>
        <end position="105"/>
    </location>
</feature>
<name>A0ABW5C491_9PROT</name>
<keyword evidence="1" id="KW-0472">Membrane</keyword>
<comment type="caution">
    <text evidence="2">The sequence shown here is derived from an EMBL/GenBank/DDBJ whole genome shotgun (WGS) entry which is preliminary data.</text>
</comment>
<proteinExistence type="predicted"/>
<dbReference type="EMBL" id="JBHUIY010000001">
    <property type="protein sequence ID" value="MFD2232194.1"/>
    <property type="molecule type" value="Genomic_DNA"/>
</dbReference>
<reference evidence="3" key="1">
    <citation type="journal article" date="2019" name="Int. J. Syst. Evol. Microbiol.">
        <title>The Global Catalogue of Microorganisms (GCM) 10K type strain sequencing project: providing services to taxonomists for standard genome sequencing and annotation.</title>
        <authorList>
            <consortium name="The Broad Institute Genomics Platform"/>
            <consortium name="The Broad Institute Genome Sequencing Center for Infectious Disease"/>
            <person name="Wu L."/>
            <person name="Ma J."/>
        </authorList>
    </citation>
    <scope>NUCLEOTIDE SEQUENCE [LARGE SCALE GENOMIC DNA]</scope>
    <source>
        <strain evidence="3">KCTC 15012</strain>
    </source>
</reference>
<organism evidence="2 3">
    <name type="scientific">Phaeospirillum tilakii</name>
    <dbReference type="NCBI Taxonomy" id="741673"/>
    <lineage>
        <taxon>Bacteria</taxon>
        <taxon>Pseudomonadati</taxon>
        <taxon>Pseudomonadota</taxon>
        <taxon>Alphaproteobacteria</taxon>
        <taxon>Rhodospirillales</taxon>
        <taxon>Rhodospirillaceae</taxon>
        <taxon>Phaeospirillum</taxon>
    </lineage>
</organism>